<keyword evidence="1" id="KW-1133">Transmembrane helix</keyword>
<feature type="transmembrane region" description="Helical" evidence="1">
    <location>
        <begin position="245"/>
        <end position="265"/>
    </location>
</feature>
<feature type="transmembrane region" description="Helical" evidence="1">
    <location>
        <begin position="154"/>
        <end position="175"/>
    </location>
</feature>
<keyword evidence="1" id="KW-0812">Transmembrane</keyword>
<comment type="caution">
    <text evidence="3">The sequence shown here is derived from an EMBL/GenBank/DDBJ whole genome shotgun (WGS) entry which is preliminary data.</text>
</comment>
<dbReference type="GO" id="GO:0080120">
    <property type="term" value="P:CAAX-box protein maturation"/>
    <property type="evidence" value="ECO:0007669"/>
    <property type="project" value="UniProtKB-ARBA"/>
</dbReference>
<feature type="transmembrane region" description="Helical" evidence="1">
    <location>
        <begin position="101"/>
        <end position="122"/>
    </location>
</feature>
<protein>
    <recommendedName>
        <fullName evidence="2">CAAX prenyl protease 2/Lysostaphin resistance protein A-like domain-containing protein</fullName>
    </recommendedName>
</protein>
<evidence type="ECO:0000256" key="1">
    <source>
        <dbReference type="SAM" id="Phobius"/>
    </source>
</evidence>
<name>X1BMI0_9ZZZZ</name>
<feature type="non-terminal residue" evidence="3">
    <location>
        <position position="1"/>
    </location>
</feature>
<evidence type="ECO:0000313" key="3">
    <source>
        <dbReference type="EMBL" id="GAG82382.1"/>
    </source>
</evidence>
<accession>X1BMI0</accession>
<feature type="transmembrane region" description="Helical" evidence="1">
    <location>
        <begin position="63"/>
        <end position="89"/>
    </location>
</feature>
<sequence>DLQYINTHMRMPPRKKTISLGTPTVRSYQPSSYEVRKPVKRKITEEDLLNLQDKKLWSGLTSLGMTAAAFYAMNLVAVLVVFILMFFSLSFDEMNNIIANPYFIIFSSFLELILFIVPFLFVGKYLQKPNLNNRLIVLGFTTKGFNKIQLFKEILIGLVFAVAGVLLVMFVSFVMELLLTAIFGDEIVSGIAGAPGELDVIITSSDILSIILLVIIMIVIIGTSEEVLFRGFLQKGLVRNLGKSWGLLVTALIFSSIHLIGIFLFPESLTALVVSLLLNFFPFFAISILLGLIYY</sequence>
<feature type="transmembrane region" description="Helical" evidence="1">
    <location>
        <begin position="271"/>
        <end position="294"/>
    </location>
</feature>
<gene>
    <name evidence="3" type="ORF">S01H4_35905</name>
</gene>
<feature type="non-terminal residue" evidence="3">
    <location>
        <position position="295"/>
    </location>
</feature>
<dbReference type="EMBL" id="BART01019138">
    <property type="protein sequence ID" value="GAG82382.1"/>
    <property type="molecule type" value="Genomic_DNA"/>
</dbReference>
<dbReference type="Pfam" id="PF02517">
    <property type="entry name" value="Rce1-like"/>
    <property type="match status" value="1"/>
</dbReference>
<organism evidence="3">
    <name type="scientific">marine sediment metagenome</name>
    <dbReference type="NCBI Taxonomy" id="412755"/>
    <lineage>
        <taxon>unclassified sequences</taxon>
        <taxon>metagenomes</taxon>
        <taxon>ecological metagenomes</taxon>
    </lineage>
</organism>
<proteinExistence type="predicted"/>
<keyword evidence="1" id="KW-0472">Membrane</keyword>
<reference evidence="3" key="1">
    <citation type="journal article" date="2014" name="Front. Microbiol.">
        <title>High frequency of phylogenetically diverse reductive dehalogenase-homologous genes in deep subseafloor sedimentary metagenomes.</title>
        <authorList>
            <person name="Kawai M."/>
            <person name="Futagami T."/>
            <person name="Toyoda A."/>
            <person name="Takaki Y."/>
            <person name="Nishi S."/>
            <person name="Hori S."/>
            <person name="Arai W."/>
            <person name="Tsubouchi T."/>
            <person name="Morono Y."/>
            <person name="Uchiyama I."/>
            <person name="Ito T."/>
            <person name="Fujiyama A."/>
            <person name="Inagaki F."/>
            <person name="Takami H."/>
        </authorList>
    </citation>
    <scope>NUCLEOTIDE SEQUENCE</scope>
    <source>
        <strain evidence="3">Expedition CK06-06</strain>
    </source>
</reference>
<feature type="domain" description="CAAX prenyl protease 2/Lysostaphin resistance protein A-like" evidence="2">
    <location>
        <begin position="209"/>
        <end position="295"/>
    </location>
</feature>
<evidence type="ECO:0000259" key="2">
    <source>
        <dbReference type="Pfam" id="PF02517"/>
    </source>
</evidence>
<feature type="transmembrane region" description="Helical" evidence="1">
    <location>
        <begin position="207"/>
        <end position="233"/>
    </location>
</feature>
<dbReference type="GO" id="GO:0004175">
    <property type="term" value="F:endopeptidase activity"/>
    <property type="evidence" value="ECO:0007669"/>
    <property type="project" value="UniProtKB-ARBA"/>
</dbReference>
<dbReference type="AlphaFoldDB" id="X1BMI0"/>
<dbReference type="InterPro" id="IPR003675">
    <property type="entry name" value="Rce1/LyrA-like_dom"/>
</dbReference>